<feature type="transmembrane region" description="Helical" evidence="10">
    <location>
        <begin position="81"/>
        <end position="101"/>
    </location>
</feature>
<gene>
    <name evidence="12" type="primary">107371135</name>
</gene>
<reference evidence="12" key="2">
    <citation type="submission" date="2015-06" db="UniProtKB">
        <authorList>
            <consortium name="EnsemblMetazoa"/>
        </authorList>
    </citation>
    <scope>IDENTIFICATION</scope>
</reference>
<comment type="similarity">
    <text evidence="10">Belongs to the ELO family.</text>
</comment>
<evidence type="ECO:0000256" key="5">
    <source>
        <dbReference type="ARBA" id="ARBA00022832"/>
    </source>
</evidence>
<evidence type="ECO:0000256" key="4">
    <source>
        <dbReference type="ARBA" id="ARBA00022692"/>
    </source>
</evidence>
<dbReference type="GO" id="GO:0034626">
    <property type="term" value="P:fatty acid elongation, polyunsaturated fatty acid"/>
    <property type="evidence" value="ECO:0007669"/>
    <property type="project" value="TreeGrafter"/>
</dbReference>
<keyword evidence="13" id="KW-1185">Reference proteome</keyword>
<comment type="subcellular location">
    <subcellularLocation>
        <location evidence="1">Membrane</location>
        <topology evidence="1">Multi-pass membrane protein</topology>
    </subcellularLocation>
</comment>
<dbReference type="InterPro" id="IPR002076">
    <property type="entry name" value="ELO_fam"/>
</dbReference>
<feature type="transmembrane region" description="Helical" evidence="10">
    <location>
        <begin position="188"/>
        <end position="211"/>
    </location>
</feature>
<keyword evidence="2 10" id="KW-0444">Lipid biosynthesis</keyword>
<dbReference type="HOGENOM" id="CLU_048483_0_0_1"/>
<protein>
    <recommendedName>
        <fullName evidence="10">Elongation of very long chain fatty acids protein</fullName>
        <ecNumber evidence="10">2.3.1.199</ecNumber>
    </recommendedName>
    <alternativeName>
        <fullName evidence="10">Very-long-chain 3-oxoacyl-CoA synthase</fullName>
    </alternativeName>
</protein>
<name>T1JWF8_TETUR</name>
<keyword evidence="6 10" id="KW-1133">Transmembrane helix</keyword>
<dbReference type="EnsemblMetazoa" id="tetur02g08130.1">
    <property type="protein sequence ID" value="tetur02g08130.1"/>
    <property type="gene ID" value="tetur02g08130"/>
</dbReference>
<dbReference type="STRING" id="32264.T1JWF8"/>
<evidence type="ECO:0000256" key="6">
    <source>
        <dbReference type="ARBA" id="ARBA00022989"/>
    </source>
</evidence>
<keyword evidence="3 10" id="KW-0808">Transferase</keyword>
<evidence type="ECO:0000256" key="8">
    <source>
        <dbReference type="ARBA" id="ARBA00023136"/>
    </source>
</evidence>
<evidence type="ECO:0000256" key="11">
    <source>
        <dbReference type="SAM" id="MobiDB-lite"/>
    </source>
</evidence>
<dbReference type="PANTHER" id="PTHR11157:SF69">
    <property type="entry name" value="ELONGATION OF VERY LONG CHAIN FATTY ACIDS PROTEIN 7"/>
    <property type="match status" value="1"/>
</dbReference>
<keyword evidence="8 10" id="KW-0472">Membrane</keyword>
<dbReference type="GO" id="GO:0009922">
    <property type="term" value="F:fatty acid elongase activity"/>
    <property type="evidence" value="ECO:0007669"/>
    <property type="project" value="UniProtKB-EC"/>
</dbReference>
<feature type="transmembrane region" description="Helical" evidence="10">
    <location>
        <begin position="132"/>
        <end position="153"/>
    </location>
</feature>
<dbReference type="AlphaFoldDB" id="T1JWF8"/>
<keyword evidence="7 10" id="KW-0443">Lipid metabolism</keyword>
<evidence type="ECO:0000256" key="3">
    <source>
        <dbReference type="ARBA" id="ARBA00022679"/>
    </source>
</evidence>
<reference evidence="13" key="1">
    <citation type="submission" date="2011-08" db="EMBL/GenBank/DDBJ databases">
        <authorList>
            <person name="Rombauts S."/>
        </authorList>
    </citation>
    <scope>NUCLEOTIDE SEQUENCE</scope>
    <source>
        <strain evidence="13">London</strain>
    </source>
</reference>
<evidence type="ECO:0000313" key="13">
    <source>
        <dbReference type="Proteomes" id="UP000015104"/>
    </source>
</evidence>
<dbReference type="GO" id="GO:0030148">
    <property type="term" value="P:sphingolipid biosynthetic process"/>
    <property type="evidence" value="ECO:0007669"/>
    <property type="project" value="TreeGrafter"/>
</dbReference>
<keyword evidence="9 10" id="KW-0275">Fatty acid biosynthesis</keyword>
<evidence type="ECO:0000256" key="10">
    <source>
        <dbReference type="RuleBase" id="RU361115"/>
    </source>
</evidence>
<dbReference type="GO" id="GO:0005789">
    <property type="term" value="C:endoplasmic reticulum membrane"/>
    <property type="evidence" value="ECO:0007669"/>
    <property type="project" value="TreeGrafter"/>
</dbReference>
<evidence type="ECO:0000256" key="2">
    <source>
        <dbReference type="ARBA" id="ARBA00022516"/>
    </source>
</evidence>
<proteinExistence type="inferred from homology"/>
<evidence type="ECO:0000256" key="7">
    <source>
        <dbReference type="ARBA" id="ARBA00023098"/>
    </source>
</evidence>
<feature type="transmembrane region" description="Helical" evidence="10">
    <location>
        <begin position="223"/>
        <end position="241"/>
    </location>
</feature>
<dbReference type="EC" id="2.3.1.199" evidence="10"/>
<dbReference type="OMA" id="GPRWMED"/>
<evidence type="ECO:0000256" key="9">
    <source>
        <dbReference type="ARBA" id="ARBA00023160"/>
    </source>
</evidence>
<comment type="catalytic activity">
    <reaction evidence="10">
        <text>a very-long-chain acyl-CoA + malonyl-CoA + H(+) = a very-long-chain 3-oxoacyl-CoA + CO2 + CoA</text>
        <dbReference type="Rhea" id="RHEA:32727"/>
        <dbReference type="ChEBI" id="CHEBI:15378"/>
        <dbReference type="ChEBI" id="CHEBI:16526"/>
        <dbReference type="ChEBI" id="CHEBI:57287"/>
        <dbReference type="ChEBI" id="CHEBI:57384"/>
        <dbReference type="ChEBI" id="CHEBI:90725"/>
        <dbReference type="ChEBI" id="CHEBI:90736"/>
        <dbReference type="EC" id="2.3.1.199"/>
    </reaction>
</comment>
<dbReference type="EMBL" id="CAEY01000811">
    <property type="status" value="NOT_ANNOTATED_CDS"/>
    <property type="molecule type" value="Genomic_DNA"/>
</dbReference>
<accession>T1JWF8</accession>
<feature type="region of interest" description="Disordered" evidence="11">
    <location>
        <begin position="281"/>
        <end position="313"/>
    </location>
</feature>
<dbReference type="Pfam" id="PF01151">
    <property type="entry name" value="ELO"/>
    <property type="match status" value="1"/>
</dbReference>
<keyword evidence="5 10" id="KW-0276">Fatty acid metabolism</keyword>
<dbReference type="GO" id="GO:0042761">
    <property type="term" value="P:very long-chain fatty acid biosynthetic process"/>
    <property type="evidence" value="ECO:0007669"/>
    <property type="project" value="TreeGrafter"/>
</dbReference>
<evidence type="ECO:0000256" key="1">
    <source>
        <dbReference type="ARBA" id="ARBA00004141"/>
    </source>
</evidence>
<dbReference type="GO" id="GO:0019367">
    <property type="term" value="P:fatty acid elongation, saturated fatty acid"/>
    <property type="evidence" value="ECO:0007669"/>
    <property type="project" value="TreeGrafter"/>
</dbReference>
<evidence type="ECO:0000313" key="12">
    <source>
        <dbReference type="EnsemblMetazoa" id="tetur02g08130.1"/>
    </source>
</evidence>
<dbReference type="OrthoDB" id="434092at2759"/>
<dbReference type="GO" id="GO:0034625">
    <property type="term" value="P:fatty acid elongation, monounsaturated fatty acid"/>
    <property type="evidence" value="ECO:0007669"/>
    <property type="project" value="TreeGrafter"/>
</dbReference>
<keyword evidence="4 10" id="KW-0812">Transmembrane</keyword>
<feature type="transmembrane region" description="Helical" evidence="10">
    <location>
        <begin position="50"/>
        <end position="69"/>
    </location>
</feature>
<dbReference type="PANTHER" id="PTHR11157">
    <property type="entry name" value="FATTY ACID ACYL TRANSFERASE-RELATED"/>
    <property type="match status" value="1"/>
</dbReference>
<feature type="transmembrane region" description="Helical" evidence="10">
    <location>
        <begin position="165"/>
        <end position="182"/>
    </location>
</feature>
<sequence>MFASLFEMASGQMTFQHFNTVSPVVSDYFDEFMETKTHADIAKLPLMENGFLVILSIMATYLYFVKVWGPRMMANRKPYDLKPLILTHNISLSIFNFYFFIFTLKQSTFGADFWKCSPLELALREDKDYKLWVIWIYIMSKFVDLFDTVFFILRKKFSHVSTLHVVHHTIVPINFWLAFKYAPSLNLVLLPCINSLVHTIMYAYYALSAFGPAVRPYLWWKKYLTTLQISQFVLVLINYTYLGAWSDCKIPKFMFILGFPQVALIMVMFISFFIKTYIQTKPSSPSSSLSSSTSSSSSSSSPSSTAITSKKSQ</sequence>
<dbReference type="KEGG" id="tut:107371135"/>
<dbReference type="eggNOG" id="KOG3071">
    <property type="taxonomic scope" value="Eukaryota"/>
</dbReference>
<feature type="transmembrane region" description="Helical" evidence="10">
    <location>
        <begin position="253"/>
        <end position="274"/>
    </location>
</feature>
<organism evidence="12 13">
    <name type="scientific">Tetranychus urticae</name>
    <name type="common">Two-spotted spider mite</name>
    <dbReference type="NCBI Taxonomy" id="32264"/>
    <lineage>
        <taxon>Eukaryota</taxon>
        <taxon>Metazoa</taxon>
        <taxon>Ecdysozoa</taxon>
        <taxon>Arthropoda</taxon>
        <taxon>Chelicerata</taxon>
        <taxon>Arachnida</taxon>
        <taxon>Acari</taxon>
        <taxon>Acariformes</taxon>
        <taxon>Trombidiformes</taxon>
        <taxon>Prostigmata</taxon>
        <taxon>Eleutherengona</taxon>
        <taxon>Raphignathae</taxon>
        <taxon>Tetranychoidea</taxon>
        <taxon>Tetranychidae</taxon>
        <taxon>Tetranychus</taxon>
    </lineage>
</organism>
<dbReference type="Proteomes" id="UP000015104">
    <property type="component" value="Unassembled WGS sequence"/>
</dbReference>